<name>T0L7W1_9MICR</name>
<feature type="signal peptide" evidence="1">
    <location>
        <begin position="1"/>
        <end position="17"/>
    </location>
</feature>
<dbReference type="EMBL" id="KE647270">
    <property type="protein sequence ID" value="EQB60589.1"/>
    <property type="molecule type" value="Genomic_DNA"/>
</dbReference>
<keyword evidence="1" id="KW-0732">Signal</keyword>
<evidence type="ECO:0000313" key="3">
    <source>
        <dbReference type="Proteomes" id="UP000053780"/>
    </source>
</evidence>
<gene>
    <name evidence="2" type="ORF">NAPIS_ORF01841</name>
</gene>
<protein>
    <submittedName>
        <fullName evidence="2">Uncharacterized protein</fullName>
    </submittedName>
</protein>
<dbReference type="HOGENOM" id="CLU_940385_0_0_1"/>
<reference evidence="2 3" key="1">
    <citation type="journal article" date="2013" name="BMC Genomics">
        <title>Genome sequencing and comparative genomics of honey bee microsporidia, Nosema apis reveal novel insights into host-parasite interactions.</title>
        <authorList>
            <person name="Chen Yp."/>
            <person name="Pettis J.S."/>
            <person name="Zhao Y."/>
            <person name="Liu X."/>
            <person name="Tallon L.J."/>
            <person name="Sadzewicz L.D."/>
            <person name="Li R."/>
            <person name="Zheng H."/>
            <person name="Huang S."/>
            <person name="Zhang X."/>
            <person name="Hamilton M.C."/>
            <person name="Pernal S.F."/>
            <person name="Melathopoulos A.P."/>
            <person name="Yan X."/>
            <person name="Evans J.D."/>
        </authorList>
    </citation>
    <scope>NUCLEOTIDE SEQUENCE [LARGE SCALE GENOMIC DNA]</scope>
    <source>
        <strain evidence="2 3">BRL 01</strain>
    </source>
</reference>
<proteinExistence type="predicted"/>
<organism evidence="2 3">
    <name type="scientific">Vairimorpha apis BRL 01</name>
    <dbReference type="NCBI Taxonomy" id="1037528"/>
    <lineage>
        <taxon>Eukaryota</taxon>
        <taxon>Fungi</taxon>
        <taxon>Fungi incertae sedis</taxon>
        <taxon>Microsporidia</taxon>
        <taxon>Nosematidae</taxon>
        <taxon>Vairimorpha</taxon>
    </lineage>
</organism>
<keyword evidence="3" id="KW-1185">Reference proteome</keyword>
<sequence>MHIILALIIFIIKSTNIYDDLNKKYNEEEIDYLNIQNLPKISERNEYNENNQYDWNDYLFKDEYNIEEDFEGMFKKYNCNNVISINESICDVDEFCINIKIDSLDINLKKFNNEDVINFEVCKKKKLININSPDVVENYNEYAIIHNNIKQLSNCDYFIYLFNKIENDLKNILNNLIKYLYTDNDCLKNAKLDLEQNYDKTYKIKRFLIISNVILDNDFIINNLNNSEKVIYFNKILKTKYTKKECYKHLREKFKIKYNSLNSYMEKKTITIFEIFNYTRFLLIITKDLHIKKLLY</sequence>
<feature type="chain" id="PRO_5004567107" evidence="1">
    <location>
        <begin position="18"/>
        <end position="296"/>
    </location>
</feature>
<dbReference type="VEuPathDB" id="MicrosporidiaDB:NAPIS_ORF01841"/>
<dbReference type="AlphaFoldDB" id="T0L7W1"/>
<accession>T0L7W1</accession>
<dbReference type="Proteomes" id="UP000053780">
    <property type="component" value="Unassembled WGS sequence"/>
</dbReference>
<evidence type="ECO:0000313" key="2">
    <source>
        <dbReference type="EMBL" id="EQB60589.1"/>
    </source>
</evidence>
<evidence type="ECO:0000256" key="1">
    <source>
        <dbReference type="SAM" id="SignalP"/>
    </source>
</evidence>